<name>A0A4R8R7I4_9MYCO</name>
<comment type="caution">
    <text evidence="2">The sequence shown here is derived from an EMBL/GenBank/DDBJ whole genome shotgun (WGS) entry which is preliminary data.</text>
</comment>
<feature type="domain" description="O-acyltransferase WSD1 C-terminal" evidence="1">
    <location>
        <begin position="303"/>
        <end position="449"/>
    </location>
</feature>
<sequence>MTAVSGLRPRGSSVEQMAPRDAQMYWMSSKIPNDQFLLFCFDSPTQDIASVCAVIAERATRIADLRVRAVDVAGHLDYPYWGPRDESQVPITVHALADSSWPHCRSAIAALLTSTVDVRESPWHLHLFPGVNGAPWVSGEALVAVLQVSHALADGRRATEAARALFGDEAPESGSLPEVPGHAALRGLVDFPANLGRLLGASRDGYVAYKRQQELVAAGEMEPEPQGFPLISLNARPDDRREIRMIVRPRDELRTEDVSVTVAVMTAIGTALPQYLRDHGQWVPDRLGAEVTVAVPGESMARNNFRNVGVDLCWGEPDVRARTRQIADGIERRRRRAAHPVLVAQRAGGAALPAPMMWAGVNAFNADLMPPTVAGNTVVSSVVRGAADLTLGGGRVAFTAGFPALSPVMGLTHGVHGIGDTVTVSVHTSAAVMPDADHYEGLLADALTEVSRQLR</sequence>
<evidence type="ECO:0000313" key="3">
    <source>
        <dbReference type="Proteomes" id="UP000295165"/>
    </source>
</evidence>
<dbReference type="InterPro" id="IPR009721">
    <property type="entry name" value="O-acyltransferase_WSD1_C"/>
</dbReference>
<keyword evidence="3" id="KW-1185">Reference proteome</keyword>
<evidence type="ECO:0000259" key="1">
    <source>
        <dbReference type="Pfam" id="PF06974"/>
    </source>
</evidence>
<accession>A0A4R8R7I4</accession>
<dbReference type="Proteomes" id="UP000295165">
    <property type="component" value="Unassembled WGS sequence"/>
</dbReference>
<evidence type="ECO:0000313" key="2">
    <source>
        <dbReference type="EMBL" id="TDZ52054.1"/>
    </source>
</evidence>
<gene>
    <name evidence="2" type="ORF">CCUG63697_00525</name>
</gene>
<dbReference type="AlphaFoldDB" id="A0A4R8R7I4"/>
<reference evidence="2 3" key="1">
    <citation type="journal article" date="2019" name="Sci. Rep.">
        <title>Extended insight into the Mycobacterium chelonae-abscessus complex through whole genome sequencing of Mycobacterium salmoniphilum outbreak and Mycobacterium salmoniphilum-like strains.</title>
        <authorList>
            <person name="Behra P.R.K."/>
            <person name="Das S."/>
            <person name="Pettersson B.M.F."/>
            <person name="Shirreff L."/>
            <person name="DuCote T."/>
            <person name="Jacobsson K.G."/>
            <person name="Ennis D.G."/>
            <person name="Kirsebom L.A."/>
        </authorList>
    </citation>
    <scope>NUCLEOTIDE SEQUENCE [LARGE SCALE GENOMIC DNA]</scope>
    <source>
        <strain evidence="2 3">CCUG 63697</strain>
    </source>
</reference>
<organism evidence="2 3">
    <name type="scientific">Mycobacteroides franklinii</name>
    <dbReference type="NCBI Taxonomy" id="948102"/>
    <lineage>
        <taxon>Bacteria</taxon>
        <taxon>Bacillati</taxon>
        <taxon>Actinomycetota</taxon>
        <taxon>Actinomycetes</taxon>
        <taxon>Mycobacteriales</taxon>
        <taxon>Mycobacteriaceae</taxon>
        <taxon>Mycobacteroides</taxon>
    </lineage>
</organism>
<protein>
    <recommendedName>
        <fullName evidence="1">O-acyltransferase WSD1 C-terminal domain-containing protein</fullName>
    </recommendedName>
</protein>
<dbReference type="Pfam" id="PF06974">
    <property type="entry name" value="WS_DGAT_C"/>
    <property type="match status" value="1"/>
</dbReference>
<proteinExistence type="predicted"/>
<dbReference type="EMBL" id="PECC01000026">
    <property type="protein sequence ID" value="TDZ52054.1"/>
    <property type="molecule type" value="Genomic_DNA"/>
</dbReference>